<gene>
    <name evidence="2" type="ORF">HDC02760</name>
</gene>
<dbReference type="EMBL" id="BK003490">
    <property type="protein sequence ID" value="DAA03689.1"/>
    <property type="molecule type" value="Genomic_DNA"/>
</dbReference>
<feature type="compositionally biased region" description="Pro residues" evidence="1">
    <location>
        <begin position="1"/>
        <end position="19"/>
    </location>
</feature>
<organism evidence="2">
    <name type="scientific">Drosophila melanogaster</name>
    <name type="common">Fruit fly</name>
    <dbReference type="NCBI Taxonomy" id="7227"/>
    <lineage>
        <taxon>Eukaryota</taxon>
        <taxon>Metazoa</taxon>
        <taxon>Ecdysozoa</taxon>
        <taxon>Arthropoda</taxon>
        <taxon>Hexapoda</taxon>
        <taxon>Insecta</taxon>
        <taxon>Pterygota</taxon>
        <taxon>Neoptera</taxon>
        <taxon>Endopterygota</taxon>
        <taxon>Diptera</taxon>
        <taxon>Brachycera</taxon>
        <taxon>Muscomorpha</taxon>
        <taxon>Ephydroidea</taxon>
        <taxon>Drosophilidae</taxon>
        <taxon>Drosophila</taxon>
        <taxon>Sophophora</taxon>
    </lineage>
</organism>
<protein>
    <submittedName>
        <fullName evidence="2">HDC02760</fullName>
    </submittedName>
</protein>
<reference evidence="2" key="1">
    <citation type="journal article" date="2003" name="Genome Biol.">
        <title>An integrated gene annotation and transcriptional profiling approach towards the full gene content of the Drosophila genome.</title>
        <authorList>
            <person name="Hild M."/>
            <person name="Beckmann B."/>
            <person name="Haas S.A."/>
            <person name="Koch B."/>
            <person name="Solovyev V."/>
            <person name="Busold C."/>
            <person name="Fellenberg K."/>
            <person name="Boutros M."/>
            <person name="Vingron M."/>
            <person name="Sauer F."/>
            <person name="Hoheisel J.D."/>
            <person name="Paro R."/>
        </authorList>
    </citation>
    <scope>NUCLEOTIDE SEQUENCE</scope>
</reference>
<feature type="region of interest" description="Disordered" evidence="1">
    <location>
        <begin position="1"/>
        <end position="27"/>
    </location>
</feature>
<sequence length="87" mass="9474">MATMAPPLPPPAVAPPTTAPQPHHHHHHHRADFVFLDSLYCFSLSPPNVVTIIYALVMTDNKAFKKPGVVIREGPEKNSVKVNAFGA</sequence>
<dbReference type="AlphaFoldDB" id="Q6IHC6"/>
<accession>Q6IHC6</accession>
<name>Q6IHC6_DROME</name>
<evidence type="ECO:0000313" key="2">
    <source>
        <dbReference type="EMBL" id="DAA03689.1"/>
    </source>
</evidence>
<evidence type="ECO:0000256" key="1">
    <source>
        <dbReference type="SAM" id="MobiDB-lite"/>
    </source>
</evidence>
<proteinExistence type="predicted"/>